<protein>
    <recommendedName>
        <fullName evidence="3">WXG100 family type VII secretion target</fullName>
    </recommendedName>
</protein>
<dbReference type="RefSeq" id="WP_329411974.1">
    <property type="nucleotide sequence ID" value="NZ_CP109441.1"/>
</dbReference>
<accession>A0ABZ1Z072</accession>
<reference evidence="1" key="1">
    <citation type="submission" date="2022-10" db="EMBL/GenBank/DDBJ databases">
        <title>The complete genomes of actinobacterial strains from the NBC collection.</title>
        <authorList>
            <person name="Joergensen T.S."/>
            <person name="Alvarez Arevalo M."/>
            <person name="Sterndorff E.B."/>
            <person name="Faurdal D."/>
            <person name="Vuksanovic O."/>
            <person name="Mourched A.-S."/>
            <person name="Charusanti P."/>
            <person name="Shaw S."/>
            <person name="Blin K."/>
            <person name="Weber T."/>
        </authorList>
    </citation>
    <scope>NUCLEOTIDE SEQUENCE</scope>
    <source>
        <strain evidence="1">NBC_01482</strain>
    </source>
</reference>
<name>A0ABZ1Z072_9NOCA</name>
<proteinExistence type="predicted"/>
<evidence type="ECO:0008006" key="3">
    <source>
        <dbReference type="Google" id="ProtNLM"/>
    </source>
</evidence>
<sequence>MATFTHIDPDKLKTGASNSAACLGELEGHMNGLWSAQDELAAAVPPSSATGRAAQTALSNAYNAGKSLGGTLQEIIDALTAAHVNIDAQDLDAAAQVGMSAVDAVGGGNYVGAGGDSTFLGLQGQEAYDAGNSKVDFNTWQ</sequence>
<gene>
    <name evidence="1" type="ORF">OG563_06095</name>
</gene>
<evidence type="ECO:0000313" key="2">
    <source>
        <dbReference type="Proteomes" id="UP001432062"/>
    </source>
</evidence>
<dbReference type="SUPFAM" id="SSF140453">
    <property type="entry name" value="EsxAB dimer-like"/>
    <property type="match status" value="1"/>
</dbReference>
<evidence type="ECO:0000313" key="1">
    <source>
        <dbReference type="EMBL" id="WUV47801.1"/>
    </source>
</evidence>
<organism evidence="1 2">
    <name type="scientific">Nocardia vinacea</name>
    <dbReference type="NCBI Taxonomy" id="96468"/>
    <lineage>
        <taxon>Bacteria</taxon>
        <taxon>Bacillati</taxon>
        <taxon>Actinomycetota</taxon>
        <taxon>Actinomycetes</taxon>
        <taxon>Mycobacteriales</taxon>
        <taxon>Nocardiaceae</taxon>
        <taxon>Nocardia</taxon>
    </lineage>
</organism>
<dbReference type="Proteomes" id="UP001432062">
    <property type="component" value="Chromosome"/>
</dbReference>
<dbReference type="InterPro" id="IPR036689">
    <property type="entry name" value="ESAT-6-like_sf"/>
</dbReference>
<keyword evidence="2" id="KW-1185">Reference proteome</keyword>
<dbReference type="EMBL" id="CP109441">
    <property type="protein sequence ID" value="WUV47801.1"/>
    <property type="molecule type" value="Genomic_DNA"/>
</dbReference>